<dbReference type="EMBL" id="MQUQ01000003">
    <property type="protein sequence ID" value="OLZ55552.1"/>
    <property type="molecule type" value="Genomic_DNA"/>
</dbReference>
<dbReference type="STRING" id="76021.BS329_06125"/>
<dbReference type="Proteomes" id="UP000187486">
    <property type="component" value="Unassembled WGS sequence"/>
</dbReference>
<dbReference type="PANTHER" id="PTHR37828:SF1">
    <property type="entry name" value="YCII-RELATED DOMAIN-CONTAINING PROTEIN"/>
    <property type="match status" value="1"/>
</dbReference>
<dbReference type="InterPro" id="IPR005545">
    <property type="entry name" value="YCII"/>
</dbReference>
<evidence type="ECO:0000313" key="3">
    <source>
        <dbReference type="EMBL" id="OLZ55552.1"/>
    </source>
</evidence>
<protein>
    <recommendedName>
        <fullName evidence="2">YCII-related domain-containing protein</fullName>
    </recommendedName>
</protein>
<dbReference type="InterPro" id="IPR011008">
    <property type="entry name" value="Dimeric_a/b-barrel"/>
</dbReference>
<evidence type="ECO:0000256" key="1">
    <source>
        <dbReference type="ARBA" id="ARBA00007689"/>
    </source>
</evidence>
<evidence type="ECO:0000313" key="4">
    <source>
        <dbReference type="Proteomes" id="UP000187486"/>
    </source>
</evidence>
<reference evidence="3 4" key="1">
    <citation type="submission" date="2016-01" db="EMBL/GenBank/DDBJ databases">
        <title>Amycolatopsis coloradensis genome sequencing and assembly.</title>
        <authorList>
            <person name="Mayilraj S."/>
        </authorList>
    </citation>
    <scope>NUCLEOTIDE SEQUENCE [LARGE SCALE GENOMIC DNA]</scope>
    <source>
        <strain evidence="3 4">DSM 44225</strain>
    </source>
</reference>
<dbReference type="Gene3D" id="3.30.70.1060">
    <property type="entry name" value="Dimeric alpha+beta barrel"/>
    <property type="match status" value="1"/>
</dbReference>
<dbReference type="PANTHER" id="PTHR37828">
    <property type="entry name" value="GSR2449 PROTEIN"/>
    <property type="match status" value="1"/>
</dbReference>
<organism evidence="3 4">
    <name type="scientific">Amycolatopsis coloradensis</name>
    <dbReference type="NCBI Taxonomy" id="76021"/>
    <lineage>
        <taxon>Bacteria</taxon>
        <taxon>Bacillati</taxon>
        <taxon>Actinomycetota</taxon>
        <taxon>Actinomycetes</taxon>
        <taxon>Pseudonocardiales</taxon>
        <taxon>Pseudonocardiaceae</taxon>
        <taxon>Amycolatopsis</taxon>
    </lineage>
</organism>
<comment type="similarity">
    <text evidence="1">Belongs to the YciI family.</text>
</comment>
<comment type="caution">
    <text evidence="3">The sequence shown here is derived from an EMBL/GenBank/DDBJ whole genome shotgun (WGS) entry which is preliminary data.</text>
</comment>
<dbReference type="SUPFAM" id="SSF54909">
    <property type="entry name" value="Dimeric alpha+beta barrel"/>
    <property type="match status" value="1"/>
</dbReference>
<keyword evidence="4" id="KW-1185">Reference proteome</keyword>
<sequence length="94" mass="10453">MAWFLVEITYVREKLEEVRPRHRKFLSDLADQGVVALGGPLGDGSGGISLYQAADETALTEIIDQDPYHLEGVVAERTVREFKPVIGAWLPKES</sequence>
<name>A0A1R0L0Y0_9PSEU</name>
<feature type="domain" description="YCII-related" evidence="2">
    <location>
        <begin position="13"/>
        <end position="83"/>
    </location>
</feature>
<proteinExistence type="inferred from homology"/>
<dbReference type="OrthoDB" id="8968203at2"/>
<gene>
    <name evidence="3" type="ORF">BS329_06125</name>
</gene>
<dbReference type="RefSeq" id="WP_076156328.1">
    <property type="nucleotide sequence ID" value="NZ_JBEZVB010000140.1"/>
</dbReference>
<dbReference type="AlphaFoldDB" id="A0A1R0L0Y0"/>
<dbReference type="Pfam" id="PF03795">
    <property type="entry name" value="YCII"/>
    <property type="match status" value="1"/>
</dbReference>
<accession>A0A1R0L0Y0</accession>
<evidence type="ECO:0000259" key="2">
    <source>
        <dbReference type="Pfam" id="PF03795"/>
    </source>
</evidence>